<dbReference type="Proteomes" id="UP000324222">
    <property type="component" value="Unassembled WGS sequence"/>
</dbReference>
<sequence length="142" mass="15119">MWEKGKGMPSSSVSPSGGVVMRCLASGSIWDPAICGQLGSSLVGVPAAFFNTTQRLPSLQTGREDPRRLPGTHGVGSVAPGGHVPQRGVWGTEEVSGQSANVSQCQKYSTVALWKPEYHELVKRKPRPRELSGKVDLPRASP</sequence>
<comment type="caution">
    <text evidence="2">The sequence shown here is derived from an EMBL/GenBank/DDBJ whole genome shotgun (WGS) entry which is preliminary data.</text>
</comment>
<feature type="region of interest" description="Disordered" evidence="1">
    <location>
        <begin position="122"/>
        <end position="142"/>
    </location>
</feature>
<accession>A0A5B7FDB7</accession>
<name>A0A5B7FDB7_PORTR</name>
<protein>
    <submittedName>
        <fullName evidence="2">Uncharacterized protein</fullName>
    </submittedName>
</protein>
<evidence type="ECO:0000256" key="1">
    <source>
        <dbReference type="SAM" id="MobiDB-lite"/>
    </source>
</evidence>
<evidence type="ECO:0000313" key="3">
    <source>
        <dbReference type="Proteomes" id="UP000324222"/>
    </source>
</evidence>
<gene>
    <name evidence="2" type="ORF">E2C01_036760</name>
</gene>
<organism evidence="2 3">
    <name type="scientific">Portunus trituberculatus</name>
    <name type="common">Swimming crab</name>
    <name type="synonym">Neptunus trituberculatus</name>
    <dbReference type="NCBI Taxonomy" id="210409"/>
    <lineage>
        <taxon>Eukaryota</taxon>
        <taxon>Metazoa</taxon>
        <taxon>Ecdysozoa</taxon>
        <taxon>Arthropoda</taxon>
        <taxon>Crustacea</taxon>
        <taxon>Multicrustacea</taxon>
        <taxon>Malacostraca</taxon>
        <taxon>Eumalacostraca</taxon>
        <taxon>Eucarida</taxon>
        <taxon>Decapoda</taxon>
        <taxon>Pleocyemata</taxon>
        <taxon>Brachyura</taxon>
        <taxon>Eubrachyura</taxon>
        <taxon>Portunoidea</taxon>
        <taxon>Portunidae</taxon>
        <taxon>Portuninae</taxon>
        <taxon>Portunus</taxon>
    </lineage>
</organism>
<evidence type="ECO:0000313" key="2">
    <source>
        <dbReference type="EMBL" id="MPC43123.1"/>
    </source>
</evidence>
<dbReference type="EMBL" id="VSRR010005696">
    <property type="protein sequence ID" value="MPC43123.1"/>
    <property type="molecule type" value="Genomic_DNA"/>
</dbReference>
<feature type="region of interest" description="Disordered" evidence="1">
    <location>
        <begin position="56"/>
        <end position="89"/>
    </location>
</feature>
<dbReference type="AlphaFoldDB" id="A0A5B7FDB7"/>
<keyword evidence="3" id="KW-1185">Reference proteome</keyword>
<reference evidence="2 3" key="1">
    <citation type="submission" date="2019-05" db="EMBL/GenBank/DDBJ databases">
        <title>Another draft genome of Portunus trituberculatus and its Hox gene families provides insights of decapod evolution.</title>
        <authorList>
            <person name="Jeong J.-H."/>
            <person name="Song I."/>
            <person name="Kim S."/>
            <person name="Choi T."/>
            <person name="Kim D."/>
            <person name="Ryu S."/>
            <person name="Kim W."/>
        </authorList>
    </citation>
    <scope>NUCLEOTIDE SEQUENCE [LARGE SCALE GENOMIC DNA]</scope>
    <source>
        <tissue evidence="2">Muscle</tissue>
    </source>
</reference>
<proteinExistence type="predicted"/>